<evidence type="ECO:0000259" key="1">
    <source>
        <dbReference type="Pfam" id="PF01636"/>
    </source>
</evidence>
<accession>A0ABW0I7K8</accession>
<dbReference type="InterPro" id="IPR011009">
    <property type="entry name" value="Kinase-like_dom_sf"/>
</dbReference>
<dbReference type="Gene3D" id="3.90.1200.10">
    <property type="match status" value="1"/>
</dbReference>
<evidence type="ECO:0000313" key="2">
    <source>
        <dbReference type="EMBL" id="MFC5409379.1"/>
    </source>
</evidence>
<sequence length="359" mass="41001">MIALTGYSVFHYLLNRGLVKLTELFKGDLVIIDNPFPSARNANFIVRRLDGQNLFLKQPRSLNHLAERQKELLFYELVNESDLGLEAHCLKAVLPIDDRNQVLILNHSDRVISFETLLGRIPAPFRGSRLNEPTRQLGRLMANLREKLDLNRLRNRFSVHHFGTFTPWLLTLRESDIVQIETANNPYLAAFGRFVRQHKTALNERLADWQTSHLVNTDACWRNILAMADPLETTSRFVLIDWEFASAGDPLWELATLAAEYFLASVRTAVLATDVAISRDQYLELVPILLTASGYDVSSEPAACRKIHQLLGIILLQKYYRWAVEGTPDKLTDFPSVFLYAQRCLTQPERVISELKIGS</sequence>
<evidence type="ECO:0000313" key="3">
    <source>
        <dbReference type="Proteomes" id="UP001596106"/>
    </source>
</evidence>
<gene>
    <name evidence="2" type="ORF">ACFPMF_08685</name>
</gene>
<name>A0ABW0I7K8_9BACT</name>
<reference evidence="3" key="1">
    <citation type="journal article" date="2019" name="Int. J. Syst. Evol. Microbiol.">
        <title>The Global Catalogue of Microorganisms (GCM) 10K type strain sequencing project: providing services to taxonomists for standard genome sequencing and annotation.</title>
        <authorList>
            <consortium name="The Broad Institute Genomics Platform"/>
            <consortium name="The Broad Institute Genome Sequencing Center for Infectious Disease"/>
            <person name="Wu L."/>
            <person name="Ma J."/>
        </authorList>
    </citation>
    <scope>NUCLEOTIDE SEQUENCE [LARGE SCALE GENOMIC DNA]</scope>
    <source>
        <strain evidence="3">CCUG 55250</strain>
    </source>
</reference>
<organism evidence="2 3">
    <name type="scientific">Larkinella bovis</name>
    <dbReference type="NCBI Taxonomy" id="683041"/>
    <lineage>
        <taxon>Bacteria</taxon>
        <taxon>Pseudomonadati</taxon>
        <taxon>Bacteroidota</taxon>
        <taxon>Cytophagia</taxon>
        <taxon>Cytophagales</taxon>
        <taxon>Spirosomataceae</taxon>
        <taxon>Larkinella</taxon>
    </lineage>
</organism>
<dbReference type="EMBL" id="JBHSMA010000002">
    <property type="protein sequence ID" value="MFC5409379.1"/>
    <property type="molecule type" value="Genomic_DNA"/>
</dbReference>
<dbReference type="Pfam" id="PF01636">
    <property type="entry name" value="APH"/>
    <property type="match status" value="1"/>
</dbReference>
<proteinExistence type="predicted"/>
<dbReference type="InterPro" id="IPR002575">
    <property type="entry name" value="Aminoglycoside_PTrfase"/>
</dbReference>
<protein>
    <submittedName>
        <fullName evidence="2">Phosphotransferase</fullName>
    </submittedName>
</protein>
<keyword evidence="3" id="KW-1185">Reference proteome</keyword>
<comment type="caution">
    <text evidence="2">The sequence shown here is derived from an EMBL/GenBank/DDBJ whole genome shotgun (WGS) entry which is preliminary data.</text>
</comment>
<feature type="domain" description="Aminoglycoside phosphotransferase" evidence="1">
    <location>
        <begin position="37"/>
        <end position="262"/>
    </location>
</feature>
<dbReference type="RefSeq" id="WP_379843229.1">
    <property type="nucleotide sequence ID" value="NZ_JBHSMA010000002.1"/>
</dbReference>
<dbReference type="Proteomes" id="UP001596106">
    <property type="component" value="Unassembled WGS sequence"/>
</dbReference>
<dbReference type="SUPFAM" id="SSF56112">
    <property type="entry name" value="Protein kinase-like (PK-like)"/>
    <property type="match status" value="1"/>
</dbReference>